<dbReference type="EMBL" id="ADKO01000031">
    <property type="protein sequence ID" value="EFG18825.1"/>
    <property type="molecule type" value="Genomic_DNA"/>
</dbReference>
<reference evidence="2 3" key="1">
    <citation type="journal article" date="2011" name="J. Bacteriol.">
        <title>Draft genome sequence of Bacteroides vulgatus PC510, a strain isolated from human feces.</title>
        <authorList>
            <person name="Cuiv P.O."/>
            <person name="Klaassens E.S."/>
            <person name="Durkin A.S."/>
            <person name="Harkins D.M."/>
            <person name="Foster L."/>
            <person name="McCorrison J."/>
            <person name="Torralba M."/>
            <person name="Nelson K.E."/>
            <person name="Morrison M."/>
        </authorList>
    </citation>
    <scope>NUCLEOTIDE SEQUENCE [LARGE SCALE GENOMIC DNA]</scope>
    <source>
        <strain evidence="2 3">PC510</strain>
    </source>
</reference>
<protein>
    <submittedName>
        <fullName evidence="2">Conserved domain protein</fullName>
    </submittedName>
</protein>
<dbReference type="Proteomes" id="UP000004563">
    <property type="component" value="Unassembled WGS sequence"/>
</dbReference>
<gene>
    <name evidence="2" type="ORF">CUU_3634</name>
</gene>
<sequence>MVIHPAARAAVSLFTQSVSFSATLPSVHPFRHPVIHSARHPSNHPTARLSGCPAV</sequence>
<feature type="region of interest" description="Disordered" evidence="1">
    <location>
        <begin position="36"/>
        <end position="55"/>
    </location>
</feature>
<organism evidence="2 3">
    <name type="scientific">Phocaeicola vulgatus PC510</name>
    <dbReference type="NCBI Taxonomy" id="702446"/>
    <lineage>
        <taxon>Bacteria</taxon>
        <taxon>Pseudomonadati</taxon>
        <taxon>Bacteroidota</taxon>
        <taxon>Bacteroidia</taxon>
        <taxon>Bacteroidales</taxon>
        <taxon>Bacteroidaceae</taxon>
        <taxon>Phocaeicola</taxon>
    </lineage>
</organism>
<evidence type="ECO:0000313" key="3">
    <source>
        <dbReference type="Proteomes" id="UP000004563"/>
    </source>
</evidence>
<proteinExistence type="predicted"/>
<evidence type="ECO:0000256" key="1">
    <source>
        <dbReference type="SAM" id="MobiDB-lite"/>
    </source>
</evidence>
<evidence type="ECO:0000313" key="2">
    <source>
        <dbReference type="EMBL" id="EFG18825.1"/>
    </source>
</evidence>
<dbReference type="AlphaFoldDB" id="D4V5N2"/>
<accession>D4V5N2</accession>
<name>D4V5N2_PHOVU</name>
<comment type="caution">
    <text evidence="2">The sequence shown here is derived from an EMBL/GenBank/DDBJ whole genome shotgun (WGS) entry which is preliminary data.</text>
</comment>